<evidence type="ECO:0000256" key="1">
    <source>
        <dbReference type="SAM" id="MobiDB-lite"/>
    </source>
</evidence>
<keyword evidence="2" id="KW-1185">Reference proteome</keyword>
<evidence type="ECO:0000313" key="2">
    <source>
        <dbReference type="Proteomes" id="UP000079169"/>
    </source>
</evidence>
<feature type="region of interest" description="Disordered" evidence="1">
    <location>
        <begin position="117"/>
        <end position="173"/>
    </location>
</feature>
<feature type="region of interest" description="Disordered" evidence="1">
    <location>
        <begin position="206"/>
        <end position="243"/>
    </location>
</feature>
<sequence>MLSKKLKKHNEVSRFLETPELHLGLSSTTSSTPTPSGTGNKALPLPSKPTPSSLALASLMSGEPVIDSGVRQRLFRHLENCMSEIDLDFSASAEKLGITQDFSSEDDSAFPMLRVRPEPDSSTTTLLPVTHPTPTKPNVTPPKKKSKTKMASVGGGGEKTASDISDSNSNQSSSAVESAMSVLQLIPSRLPDGQVVFILPNYMAPSTSPPCKDDLKSSPPPLSNLDQPLDFSIKRDDSMWRPW</sequence>
<dbReference type="AlphaFoldDB" id="A0A1S3D1Q4"/>
<proteinExistence type="predicted"/>
<feature type="compositionally biased region" description="Basic and acidic residues" evidence="1">
    <location>
        <begin position="232"/>
        <end position="243"/>
    </location>
</feature>
<dbReference type="GeneID" id="103509616"/>
<dbReference type="RefSeq" id="XP_008472461.1">
    <property type="nucleotide sequence ID" value="XM_008474239.3"/>
</dbReference>
<dbReference type="OMA" id="AGFIECA"/>
<organism evidence="2 3">
    <name type="scientific">Diaphorina citri</name>
    <name type="common">Asian citrus psyllid</name>
    <dbReference type="NCBI Taxonomy" id="121845"/>
    <lineage>
        <taxon>Eukaryota</taxon>
        <taxon>Metazoa</taxon>
        <taxon>Ecdysozoa</taxon>
        <taxon>Arthropoda</taxon>
        <taxon>Hexapoda</taxon>
        <taxon>Insecta</taxon>
        <taxon>Pterygota</taxon>
        <taxon>Neoptera</taxon>
        <taxon>Paraneoptera</taxon>
        <taxon>Hemiptera</taxon>
        <taxon>Sternorrhyncha</taxon>
        <taxon>Psylloidea</taxon>
        <taxon>Psyllidae</taxon>
        <taxon>Diaphorininae</taxon>
        <taxon>Diaphorina</taxon>
    </lineage>
</organism>
<feature type="compositionally biased region" description="Low complexity" evidence="1">
    <location>
        <begin position="123"/>
        <end position="138"/>
    </location>
</feature>
<dbReference type="PaxDb" id="121845-A0A1S3D1Q4"/>
<protein>
    <submittedName>
        <fullName evidence="3">Transcription factor HES-1-like</fullName>
    </submittedName>
</protein>
<feature type="region of interest" description="Disordered" evidence="1">
    <location>
        <begin position="17"/>
        <end position="50"/>
    </location>
</feature>
<name>A0A1S3D1Q4_DIACI</name>
<dbReference type="Proteomes" id="UP000079169">
    <property type="component" value="Unplaced"/>
</dbReference>
<feature type="compositionally biased region" description="Low complexity" evidence="1">
    <location>
        <begin position="26"/>
        <end position="50"/>
    </location>
</feature>
<feature type="compositionally biased region" description="Low complexity" evidence="1">
    <location>
        <begin position="162"/>
        <end position="173"/>
    </location>
</feature>
<evidence type="ECO:0000313" key="3">
    <source>
        <dbReference type="RefSeq" id="XP_008472461.1"/>
    </source>
</evidence>
<dbReference type="KEGG" id="dci:103509616"/>
<dbReference type="STRING" id="121845.A0A1S3D1Q4"/>
<accession>A0A1S3D1Q4</accession>
<gene>
    <name evidence="3" type="primary">LOC103509616</name>
</gene>
<reference evidence="3" key="1">
    <citation type="submission" date="2025-08" db="UniProtKB">
        <authorList>
            <consortium name="RefSeq"/>
        </authorList>
    </citation>
    <scope>IDENTIFICATION</scope>
</reference>